<name>A0A2Z4GAA3_9BACT</name>
<dbReference type="Proteomes" id="UP000249873">
    <property type="component" value="Chromosome"/>
</dbReference>
<dbReference type="EMBL" id="CP029480">
    <property type="protein sequence ID" value="AWV98136.1"/>
    <property type="molecule type" value="Genomic_DNA"/>
</dbReference>
<evidence type="ECO:0000313" key="3">
    <source>
        <dbReference type="EMBL" id="AWV98136.1"/>
    </source>
</evidence>
<feature type="region of interest" description="Disordered" evidence="1">
    <location>
        <begin position="116"/>
        <end position="141"/>
    </location>
</feature>
<gene>
    <name evidence="3" type="ORF">DJ013_08105</name>
</gene>
<feature type="chain" id="PRO_5016395888" evidence="2">
    <location>
        <begin position="28"/>
        <end position="435"/>
    </location>
</feature>
<proteinExistence type="predicted"/>
<dbReference type="AlphaFoldDB" id="A0A2Z4GAA3"/>
<accession>A0A2Z4GAA3</accession>
<feature type="compositionally biased region" description="Low complexity" evidence="1">
    <location>
        <begin position="116"/>
        <end position="128"/>
    </location>
</feature>
<reference evidence="3 4" key="1">
    <citation type="submission" date="2018-05" db="EMBL/GenBank/DDBJ databases">
        <title>Complete genome sequence of Arcticibacterium luteifluviistationis SM1504T, a cytophagaceae bacterium isolated from Arctic surface seawater.</title>
        <authorList>
            <person name="Li Y."/>
            <person name="Qin Q.-L."/>
        </authorList>
    </citation>
    <scope>NUCLEOTIDE SEQUENCE [LARGE SCALE GENOMIC DNA]</scope>
    <source>
        <strain evidence="3 4">SM1504</strain>
    </source>
</reference>
<dbReference type="RefSeq" id="WP_111371238.1">
    <property type="nucleotide sequence ID" value="NZ_CP029480.1"/>
</dbReference>
<evidence type="ECO:0000256" key="2">
    <source>
        <dbReference type="SAM" id="SignalP"/>
    </source>
</evidence>
<sequence length="435" mass="49495">MYTGIRYHMRVFTSIILLTALSFQGKAQSTSTDAKAQNNEAQNNEIVNQQIQISKTVDDPNCQTDYGNEVNVVNTVIKGASEGCLEIKATDYIDLGEFFDSEYGSTFDAQIVSEIPGTDPVDPGTDPVDPTPDTEKQCEDFSNHGPSNPHLYAQSSSNSFVGDLVAKYTPEYKIEGLTDWKLLTTAGSVIPGSDKKYHYYKEPFDGWERNTLLRTKAGCPEYRDVRSQKVYTNTLEEWHGLPTSMPSINPSIKDYYIMVNSELEGRPLWNDIPVYNLYADRDIPNLNVRVNWNDFYSFEKYTYPLFQVRPNRDMMITTSFNVKKDFIIDVSDDGYQTASRYTVYRNYQGGHWSTATTLTRHDGRVTVSVQGINWDTDQLLVNVSTGQTYYNIQQFGNVFDLGYLPDGDYQFAVKTYHGHTINDRVIVKVKRPSIN</sequence>
<dbReference type="KEGG" id="als:DJ013_08105"/>
<keyword evidence="2" id="KW-0732">Signal</keyword>
<keyword evidence="4" id="KW-1185">Reference proteome</keyword>
<evidence type="ECO:0000313" key="4">
    <source>
        <dbReference type="Proteomes" id="UP000249873"/>
    </source>
</evidence>
<dbReference type="OrthoDB" id="971245at2"/>
<feature type="signal peptide" evidence="2">
    <location>
        <begin position="1"/>
        <end position="27"/>
    </location>
</feature>
<evidence type="ECO:0000256" key="1">
    <source>
        <dbReference type="SAM" id="MobiDB-lite"/>
    </source>
</evidence>
<protein>
    <submittedName>
        <fullName evidence="3">Uncharacterized protein</fullName>
    </submittedName>
</protein>
<organism evidence="3 4">
    <name type="scientific">Arcticibacterium luteifluviistationis</name>
    <dbReference type="NCBI Taxonomy" id="1784714"/>
    <lineage>
        <taxon>Bacteria</taxon>
        <taxon>Pseudomonadati</taxon>
        <taxon>Bacteroidota</taxon>
        <taxon>Cytophagia</taxon>
        <taxon>Cytophagales</taxon>
        <taxon>Leadbetterellaceae</taxon>
        <taxon>Arcticibacterium</taxon>
    </lineage>
</organism>